<keyword evidence="11 16" id="KW-0694">RNA-binding</keyword>
<keyword evidence="5 16" id="KW-0820">tRNA-binding</keyword>
<dbReference type="Gene3D" id="3.30.70.380">
    <property type="entry name" value="Ferrodoxin-fold anticodon-binding domain"/>
    <property type="match status" value="1"/>
</dbReference>
<evidence type="ECO:0000256" key="1">
    <source>
        <dbReference type="ARBA" id="ARBA00004496"/>
    </source>
</evidence>
<feature type="domain" description="TRNA-binding" evidence="17">
    <location>
        <begin position="42"/>
        <end position="158"/>
    </location>
</feature>
<dbReference type="SUPFAM" id="SSF54991">
    <property type="entry name" value="Anticodon-binding domain of PheRS"/>
    <property type="match status" value="1"/>
</dbReference>
<comment type="subcellular location">
    <subcellularLocation>
        <location evidence="1 15">Cytoplasm</location>
    </subcellularLocation>
</comment>
<dbReference type="EC" id="6.1.1.20" evidence="15"/>
<keyword evidence="6 15" id="KW-0436">Ligase</keyword>
<reference evidence="21" key="1">
    <citation type="journal article" date="2019" name="Int. J. Syst. Evol. Microbiol.">
        <title>The Global Catalogue of Microorganisms (GCM) 10K type strain sequencing project: providing services to taxonomists for standard genome sequencing and annotation.</title>
        <authorList>
            <consortium name="The Broad Institute Genomics Platform"/>
            <consortium name="The Broad Institute Genome Sequencing Center for Infectious Disease"/>
            <person name="Wu L."/>
            <person name="Ma J."/>
        </authorList>
    </citation>
    <scope>NUCLEOTIDE SEQUENCE [LARGE SCALE GENOMIC DNA]</scope>
    <source>
        <strain evidence="21">CCUG 52478</strain>
    </source>
</reference>
<keyword evidence="7 15" id="KW-0479">Metal-binding</keyword>
<comment type="catalytic activity">
    <reaction evidence="14 15">
        <text>tRNA(Phe) + L-phenylalanine + ATP = L-phenylalanyl-tRNA(Phe) + AMP + diphosphate + H(+)</text>
        <dbReference type="Rhea" id="RHEA:19413"/>
        <dbReference type="Rhea" id="RHEA-COMP:9668"/>
        <dbReference type="Rhea" id="RHEA-COMP:9699"/>
        <dbReference type="ChEBI" id="CHEBI:15378"/>
        <dbReference type="ChEBI" id="CHEBI:30616"/>
        <dbReference type="ChEBI" id="CHEBI:33019"/>
        <dbReference type="ChEBI" id="CHEBI:58095"/>
        <dbReference type="ChEBI" id="CHEBI:78442"/>
        <dbReference type="ChEBI" id="CHEBI:78531"/>
        <dbReference type="ChEBI" id="CHEBI:456215"/>
        <dbReference type="EC" id="6.1.1.20"/>
    </reaction>
</comment>
<dbReference type="EMBL" id="JBHTLX010000030">
    <property type="protein sequence ID" value="MFD1250927.1"/>
    <property type="molecule type" value="Genomic_DNA"/>
</dbReference>
<dbReference type="InterPro" id="IPR004532">
    <property type="entry name" value="Phe-tRNA-ligase_IIc_bsu_bact"/>
</dbReference>
<dbReference type="RefSeq" id="WP_367921006.1">
    <property type="nucleotide sequence ID" value="NZ_BAABAC010000039.1"/>
</dbReference>
<feature type="binding site" evidence="15">
    <location>
        <position position="473"/>
    </location>
    <ligand>
        <name>Mg(2+)</name>
        <dbReference type="ChEBI" id="CHEBI:18420"/>
        <note>shared with alpha subunit</note>
    </ligand>
</feature>
<evidence type="ECO:0000313" key="21">
    <source>
        <dbReference type="Proteomes" id="UP001597229"/>
    </source>
</evidence>
<dbReference type="Gene3D" id="3.30.930.10">
    <property type="entry name" value="Bira Bifunctional Protein, Domain 2"/>
    <property type="match status" value="1"/>
</dbReference>
<comment type="similarity">
    <text evidence="2 15">Belongs to the phenylalanyl-tRNA synthetase beta subunit family. Type 1 subfamily.</text>
</comment>
<dbReference type="Pfam" id="PF17759">
    <property type="entry name" value="tRNA_synthFbeta"/>
    <property type="match status" value="1"/>
</dbReference>
<dbReference type="SUPFAM" id="SSF55681">
    <property type="entry name" value="Class II aaRS and biotin synthetases"/>
    <property type="match status" value="1"/>
</dbReference>
<dbReference type="InterPro" id="IPR005147">
    <property type="entry name" value="tRNA_synthase_B5-dom"/>
</dbReference>
<dbReference type="InterPro" id="IPR041616">
    <property type="entry name" value="PheRS_beta_core"/>
</dbReference>
<evidence type="ECO:0000256" key="13">
    <source>
        <dbReference type="ARBA" id="ARBA00023146"/>
    </source>
</evidence>
<dbReference type="PANTHER" id="PTHR10947">
    <property type="entry name" value="PHENYLALANYL-TRNA SYNTHETASE BETA CHAIN AND LEUCINE-RICH REPEAT-CONTAINING PROTEIN 47"/>
    <property type="match status" value="1"/>
</dbReference>
<organism evidence="20 21">
    <name type="scientific">Nocardioides ginsengisoli</name>
    <dbReference type="NCBI Taxonomy" id="363868"/>
    <lineage>
        <taxon>Bacteria</taxon>
        <taxon>Bacillati</taxon>
        <taxon>Actinomycetota</taxon>
        <taxon>Actinomycetes</taxon>
        <taxon>Propionibacteriales</taxon>
        <taxon>Nocardioidaceae</taxon>
        <taxon>Nocardioides</taxon>
    </lineage>
</organism>
<evidence type="ECO:0000256" key="6">
    <source>
        <dbReference type="ARBA" id="ARBA00022598"/>
    </source>
</evidence>
<evidence type="ECO:0000256" key="5">
    <source>
        <dbReference type="ARBA" id="ARBA00022555"/>
    </source>
</evidence>
<dbReference type="SUPFAM" id="SSF46955">
    <property type="entry name" value="Putative DNA-binding domain"/>
    <property type="match status" value="1"/>
</dbReference>
<dbReference type="NCBIfam" id="TIGR00472">
    <property type="entry name" value="pheT_bact"/>
    <property type="match status" value="1"/>
</dbReference>
<evidence type="ECO:0000256" key="12">
    <source>
        <dbReference type="ARBA" id="ARBA00022917"/>
    </source>
</evidence>
<comment type="cofactor">
    <cofactor evidence="15">
        <name>Mg(2+)</name>
        <dbReference type="ChEBI" id="CHEBI:18420"/>
    </cofactor>
    <text evidence="15">Binds 2 magnesium ions per tetramer.</text>
</comment>
<dbReference type="Pfam" id="PF03483">
    <property type="entry name" value="B3_4"/>
    <property type="match status" value="1"/>
</dbReference>
<dbReference type="InterPro" id="IPR009061">
    <property type="entry name" value="DNA-bd_dom_put_sf"/>
</dbReference>
<dbReference type="InterPro" id="IPR033714">
    <property type="entry name" value="tRNA_bind_bactPheRS"/>
</dbReference>
<evidence type="ECO:0000256" key="4">
    <source>
        <dbReference type="ARBA" id="ARBA00022490"/>
    </source>
</evidence>
<dbReference type="InterPro" id="IPR005146">
    <property type="entry name" value="B3/B4_tRNA-bd"/>
</dbReference>
<dbReference type="CDD" id="cd00769">
    <property type="entry name" value="PheRS_beta_core"/>
    <property type="match status" value="1"/>
</dbReference>
<keyword evidence="8 15" id="KW-0547">Nucleotide-binding</keyword>
<keyword evidence="4 15" id="KW-0963">Cytoplasm</keyword>
<dbReference type="SUPFAM" id="SSF56037">
    <property type="entry name" value="PheT/TilS domain"/>
    <property type="match status" value="1"/>
</dbReference>
<evidence type="ECO:0000256" key="16">
    <source>
        <dbReference type="PROSITE-ProRule" id="PRU00209"/>
    </source>
</evidence>
<dbReference type="PANTHER" id="PTHR10947:SF0">
    <property type="entry name" value="PHENYLALANINE--TRNA LIGASE BETA SUBUNIT"/>
    <property type="match status" value="1"/>
</dbReference>
<gene>
    <name evidence="15 20" type="primary">pheT</name>
    <name evidence="20" type="ORF">ACFQ3F_24260</name>
</gene>
<dbReference type="Pfam" id="PF03484">
    <property type="entry name" value="B5"/>
    <property type="match status" value="1"/>
</dbReference>
<evidence type="ECO:0000256" key="11">
    <source>
        <dbReference type="ARBA" id="ARBA00022884"/>
    </source>
</evidence>
<dbReference type="InterPro" id="IPR020825">
    <property type="entry name" value="Phe-tRNA_synthase-like_B3/B4"/>
</dbReference>
<feature type="domain" description="B5" evidence="19">
    <location>
        <begin position="409"/>
        <end position="485"/>
    </location>
</feature>
<dbReference type="SMART" id="SM00873">
    <property type="entry name" value="B3_4"/>
    <property type="match status" value="1"/>
</dbReference>
<evidence type="ECO:0000256" key="15">
    <source>
        <dbReference type="HAMAP-Rule" id="MF_00283"/>
    </source>
</evidence>
<dbReference type="CDD" id="cd02796">
    <property type="entry name" value="tRNA_bind_bactPheRS"/>
    <property type="match status" value="1"/>
</dbReference>
<dbReference type="Gene3D" id="2.40.50.140">
    <property type="entry name" value="Nucleic acid-binding proteins"/>
    <property type="match status" value="1"/>
</dbReference>
<dbReference type="InterPro" id="IPR036690">
    <property type="entry name" value="Fdx_antiC-bd_sf"/>
</dbReference>
<sequence>MKAPVSWIRELVDLPAEVTTEVLTDRLTALGLKLEGIHAAGAEIRGPLVIGKVLTKEPEPQKNGKTINWCTVDVGDANGTGEPQGIVCGAHNFEPGDLVVVILPGGALPGGFEISARKTYGHVSAGMICSVRELGIGDDHDGILVLPADAGAPGDDVFGLLGLDEEVIEFEINPDRAYALSLRGVAREAALGFGAPFTDPADRALPEVDGKAWEVVVDDPAGCPVFAARLVSGFDPSRPTPEFMKTRVEQAGMRSISLAVDVTNYVMLELGQPIHGYDADKVAGALGVRRAREGERLTTLDDVVRELSPEDLVITDDSGPIGLAGVMGGATTEMSADTTRILIEAAHWDAVSMFRTGKRHKLTSEAGKRNERGVDPLLPGVAADRVVELLVAYGGATAEPGFTLVGTAPERPAVTIATDLPARLSGIDISAFTTVEDLRAIGATVTELESGEIEVVPPTWRPDINDPYDLVEEVVRIVGYDKVPSVLPRRATGRGLTRTQRLRRRVGRTLAGAGLVEVVSFPFVGEATFDRLGLPADDPLRTTVGLANPLSSEAPAYTTTLLPGLLEAAGRNLGRGAAGVALFETGTVAFPADNGPAPIYGVHTRPSEAELEKLIEALPIQPQHLAVVLAGERRRSGWWGAGAAASWSDALAVVRRLAGELGVTVDVASAARMPWHPGRCAVVSIAGVEIGHAGELHPNVCRSFGLPVRSAAVEIDLDALMAAATDVTPGPVFSTMPVAKEDVALVVDDAVTVAAVEAALRDGAGELLESVRLFDVYTGEQIGEGRKSLAFALRFRAPDRTLTETETGAARDAAVARAAELTGAVQR</sequence>
<dbReference type="SMART" id="SM00896">
    <property type="entry name" value="FDX-ACB"/>
    <property type="match status" value="1"/>
</dbReference>
<keyword evidence="21" id="KW-1185">Reference proteome</keyword>
<keyword evidence="13 15" id="KW-0030">Aminoacyl-tRNA synthetase</keyword>
<dbReference type="Gene3D" id="3.50.40.10">
    <property type="entry name" value="Phenylalanyl-trna Synthetase, Chain B, domain 3"/>
    <property type="match status" value="1"/>
</dbReference>
<feature type="binding site" evidence="15">
    <location>
        <position position="469"/>
    </location>
    <ligand>
        <name>Mg(2+)</name>
        <dbReference type="ChEBI" id="CHEBI:18420"/>
        <note>shared with alpha subunit</note>
    </ligand>
</feature>
<evidence type="ECO:0000313" key="20">
    <source>
        <dbReference type="EMBL" id="MFD1250927.1"/>
    </source>
</evidence>
<evidence type="ECO:0000256" key="3">
    <source>
        <dbReference type="ARBA" id="ARBA00011209"/>
    </source>
</evidence>
<feature type="domain" description="FDX-ACB" evidence="18">
    <location>
        <begin position="734"/>
        <end position="827"/>
    </location>
</feature>
<dbReference type="Pfam" id="PF01588">
    <property type="entry name" value="tRNA_bind"/>
    <property type="match status" value="1"/>
</dbReference>
<dbReference type="InterPro" id="IPR045864">
    <property type="entry name" value="aa-tRNA-synth_II/BPL/LPL"/>
</dbReference>
<dbReference type="InterPro" id="IPR002547">
    <property type="entry name" value="tRNA-bd_dom"/>
</dbReference>
<evidence type="ECO:0000259" key="17">
    <source>
        <dbReference type="PROSITE" id="PS50886"/>
    </source>
</evidence>
<comment type="caution">
    <text evidence="20">The sequence shown here is derived from an EMBL/GenBank/DDBJ whole genome shotgun (WGS) entry which is preliminary data.</text>
</comment>
<evidence type="ECO:0000256" key="10">
    <source>
        <dbReference type="ARBA" id="ARBA00022842"/>
    </source>
</evidence>
<dbReference type="InterPro" id="IPR005121">
    <property type="entry name" value="Fdx_antiC-bd"/>
</dbReference>
<evidence type="ECO:0000256" key="7">
    <source>
        <dbReference type="ARBA" id="ARBA00022723"/>
    </source>
</evidence>
<feature type="binding site" evidence="15">
    <location>
        <position position="463"/>
    </location>
    <ligand>
        <name>Mg(2+)</name>
        <dbReference type="ChEBI" id="CHEBI:18420"/>
        <note>shared with alpha subunit</note>
    </ligand>
</feature>
<dbReference type="InterPro" id="IPR045060">
    <property type="entry name" value="Phe-tRNA-ligase_IIc_bsu"/>
</dbReference>
<evidence type="ECO:0000259" key="18">
    <source>
        <dbReference type="PROSITE" id="PS51447"/>
    </source>
</evidence>
<evidence type="ECO:0000259" key="19">
    <source>
        <dbReference type="PROSITE" id="PS51483"/>
    </source>
</evidence>
<dbReference type="GO" id="GO:0004826">
    <property type="term" value="F:phenylalanine-tRNA ligase activity"/>
    <property type="evidence" value="ECO:0007669"/>
    <property type="project" value="UniProtKB-EC"/>
</dbReference>
<dbReference type="PROSITE" id="PS51483">
    <property type="entry name" value="B5"/>
    <property type="match status" value="1"/>
</dbReference>
<name>A0ABW3W7S5_9ACTN</name>
<proteinExistence type="inferred from homology"/>
<keyword evidence="10 15" id="KW-0460">Magnesium</keyword>
<dbReference type="SMART" id="SM00874">
    <property type="entry name" value="B5"/>
    <property type="match status" value="1"/>
</dbReference>
<keyword evidence="9 15" id="KW-0067">ATP-binding</keyword>
<keyword evidence="12 15" id="KW-0648">Protein biosynthesis</keyword>
<dbReference type="Pfam" id="PF03147">
    <property type="entry name" value="FDX-ACB"/>
    <property type="match status" value="1"/>
</dbReference>
<evidence type="ECO:0000256" key="14">
    <source>
        <dbReference type="ARBA" id="ARBA00049255"/>
    </source>
</evidence>
<dbReference type="Proteomes" id="UP001597229">
    <property type="component" value="Unassembled WGS sequence"/>
</dbReference>
<dbReference type="SUPFAM" id="SSF50249">
    <property type="entry name" value="Nucleic acid-binding proteins"/>
    <property type="match status" value="1"/>
</dbReference>
<protein>
    <recommendedName>
        <fullName evidence="15">Phenylalanine--tRNA ligase beta subunit</fullName>
        <ecNumber evidence="15">6.1.1.20</ecNumber>
    </recommendedName>
    <alternativeName>
        <fullName evidence="15">Phenylalanyl-tRNA synthetase beta subunit</fullName>
        <shortName evidence="15">PheRS</shortName>
    </alternativeName>
</protein>
<dbReference type="PROSITE" id="PS51447">
    <property type="entry name" value="FDX_ACB"/>
    <property type="match status" value="1"/>
</dbReference>
<evidence type="ECO:0000256" key="2">
    <source>
        <dbReference type="ARBA" id="ARBA00008653"/>
    </source>
</evidence>
<dbReference type="Gene3D" id="3.30.56.10">
    <property type="match status" value="2"/>
</dbReference>
<evidence type="ECO:0000256" key="8">
    <source>
        <dbReference type="ARBA" id="ARBA00022741"/>
    </source>
</evidence>
<evidence type="ECO:0000256" key="9">
    <source>
        <dbReference type="ARBA" id="ARBA00022840"/>
    </source>
</evidence>
<comment type="subunit">
    <text evidence="3 15">Tetramer of two alpha and two beta subunits.</text>
</comment>
<accession>A0ABW3W7S5</accession>
<dbReference type="HAMAP" id="MF_00283">
    <property type="entry name" value="Phe_tRNA_synth_beta1"/>
    <property type="match status" value="1"/>
</dbReference>
<dbReference type="InterPro" id="IPR012340">
    <property type="entry name" value="NA-bd_OB-fold"/>
</dbReference>
<dbReference type="PROSITE" id="PS50886">
    <property type="entry name" value="TRBD"/>
    <property type="match status" value="1"/>
</dbReference>
<feature type="binding site" evidence="15">
    <location>
        <position position="472"/>
    </location>
    <ligand>
        <name>Mg(2+)</name>
        <dbReference type="ChEBI" id="CHEBI:18420"/>
        <note>shared with alpha subunit</note>
    </ligand>
</feature>